<dbReference type="PROSITE" id="PS51177">
    <property type="entry name" value="LUMAZINE_BIND"/>
    <property type="match status" value="2"/>
</dbReference>
<evidence type="ECO:0000256" key="6">
    <source>
        <dbReference type="ARBA" id="ARBA00022619"/>
    </source>
</evidence>
<dbReference type="InterPro" id="IPR001783">
    <property type="entry name" value="Lumazine-bd"/>
</dbReference>
<dbReference type="InterPro" id="IPR017938">
    <property type="entry name" value="Riboflavin_synthase-like_b-brl"/>
</dbReference>
<dbReference type="NCBIfam" id="TIGR00187">
    <property type="entry name" value="ribE"/>
    <property type="match status" value="1"/>
</dbReference>
<dbReference type="Pfam" id="PF00677">
    <property type="entry name" value="Lum_binding"/>
    <property type="match status" value="2"/>
</dbReference>
<dbReference type="AlphaFoldDB" id="A0A0N8GGA1"/>
<name>A0A0N8GGA1_9BACI</name>
<dbReference type="CDD" id="cd00402">
    <property type="entry name" value="Riboflavin_synthase_like"/>
    <property type="match status" value="1"/>
</dbReference>
<dbReference type="RefSeq" id="WP_060674527.1">
    <property type="nucleotide sequence ID" value="NZ_LIXZ01000023.1"/>
</dbReference>
<evidence type="ECO:0000256" key="7">
    <source>
        <dbReference type="ARBA" id="ARBA00022679"/>
    </source>
</evidence>
<dbReference type="FunFam" id="2.40.30.20:FF:000004">
    <property type="entry name" value="Riboflavin synthase, alpha subunit"/>
    <property type="match status" value="1"/>
</dbReference>
<dbReference type="Gene3D" id="2.40.30.20">
    <property type="match status" value="2"/>
</dbReference>
<evidence type="ECO:0000256" key="2">
    <source>
        <dbReference type="ARBA" id="ARBA00002803"/>
    </source>
</evidence>
<evidence type="ECO:0000256" key="10">
    <source>
        <dbReference type="PROSITE-ProRule" id="PRU00524"/>
    </source>
</evidence>
<sequence length="218" mass="23836">MFTGIIEEIGSIEHMKKSSSSMELTIAASRILEDIHIGDSISVNGVCLTVTSFSSSKFQVDVMPETFEGTTLRTLARGSKVNLERAMAANGRFGGHFVNGHVDGIGTIVRVEKVENAWYMDISIPEYQSHLFIMRGSVAIDGTSLTVFGVKNNTITISLIPQTRGDTVLGGKKVGDLVNIECDVMAKYFHRFYEAKEQSKSTSSSISYDFLSQNGFAD</sequence>
<dbReference type="EMBL" id="LIXZ01000023">
    <property type="protein sequence ID" value="KPL57922.1"/>
    <property type="molecule type" value="Genomic_DNA"/>
</dbReference>
<dbReference type="PANTHER" id="PTHR21098:SF12">
    <property type="entry name" value="RIBOFLAVIN SYNTHASE"/>
    <property type="match status" value="1"/>
</dbReference>
<dbReference type="PIRSF" id="PIRSF000498">
    <property type="entry name" value="Riboflavin_syn_A"/>
    <property type="match status" value="1"/>
</dbReference>
<reference evidence="12 13" key="1">
    <citation type="submission" date="2015-08" db="EMBL/GenBank/DDBJ databases">
        <title>Draft Genome Sequence of Bacillus vietnamensis UCD-SED5.</title>
        <authorList>
            <person name="Lee R.D."/>
            <person name="Jospin G."/>
            <person name="Lang J.M."/>
            <person name="Coil D.A."/>
            <person name="Eisen J.A."/>
        </authorList>
    </citation>
    <scope>NUCLEOTIDE SEQUENCE [LARGE SCALE GENOMIC DNA]</scope>
    <source>
        <strain evidence="12 13">UCD-SED5</strain>
    </source>
</reference>
<proteinExistence type="predicted"/>
<evidence type="ECO:0000256" key="9">
    <source>
        <dbReference type="NCBIfam" id="TIGR00187"/>
    </source>
</evidence>
<evidence type="ECO:0000256" key="1">
    <source>
        <dbReference type="ARBA" id="ARBA00000968"/>
    </source>
</evidence>
<keyword evidence="7" id="KW-0808">Transferase</keyword>
<comment type="function">
    <text evidence="2">Catalyzes the dismutation of two molecules of 6,7-dimethyl-8-ribityllumazine, resulting in the formation of riboflavin and 5-amino-6-(D-ribitylamino)uracil.</text>
</comment>
<dbReference type="PATRIC" id="fig|218284.4.peg.2462"/>
<gene>
    <name evidence="12" type="ORF">AM506_19560</name>
</gene>
<dbReference type="SUPFAM" id="SSF63380">
    <property type="entry name" value="Riboflavin synthase domain-like"/>
    <property type="match status" value="2"/>
</dbReference>
<protein>
    <recommendedName>
        <fullName evidence="5 9">Riboflavin synthase</fullName>
        <ecNumber evidence="4 9">2.5.1.9</ecNumber>
    </recommendedName>
</protein>
<dbReference type="PANTHER" id="PTHR21098">
    <property type="entry name" value="RIBOFLAVIN SYNTHASE ALPHA CHAIN"/>
    <property type="match status" value="1"/>
</dbReference>
<dbReference type="EC" id="2.5.1.9" evidence="4 9"/>
<dbReference type="InterPro" id="IPR026017">
    <property type="entry name" value="Lumazine-bd_dom"/>
</dbReference>
<evidence type="ECO:0000259" key="11">
    <source>
        <dbReference type="PROSITE" id="PS51177"/>
    </source>
</evidence>
<dbReference type="FunFam" id="2.40.30.20:FF:000006">
    <property type="entry name" value="Riboflavin synthase, alpha subunit"/>
    <property type="match status" value="1"/>
</dbReference>
<evidence type="ECO:0000313" key="12">
    <source>
        <dbReference type="EMBL" id="KPL57922.1"/>
    </source>
</evidence>
<dbReference type="InterPro" id="IPR023366">
    <property type="entry name" value="ATP_synth_asu-like_sf"/>
</dbReference>
<comment type="catalytic activity">
    <reaction evidence="1">
        <text>2 6,7-dimethyl-8-(1-D-ribityl)lumazine + H(+) = 5-amino-6-(D-ribitylamino)uracil + riboflavin</text>
        <dbReference type="Rhea" id="RHEA:20772"/>
        <dbReference type="ChEBI" id="CHEBI:15378"/>
        <dbReference type="ChEBI" id="CHEBI:15934"/>
        <dbReference type="ChEBI" id="CHEBI:57986"/>
        <dbReference type="ChEBI" id="CHEBI:58201"/>
        <dbReference type="EC" id="2.5.1.9"/>
    </reaction>
</comment>
<evidence type="ECO:0000256" key="3">
    <source>
        <dbReference type="ARBA" id="ARBA00004887"/>
    </source>
</evidence>
<evidence type="ECO:0000256" key="5">
    <source>
        <dbReference type="ARBA" id="ARBA00013950"/>
    </source>
</evidence>
<dbReference type="OrthoDB" id="9788537at2"/>
<feature type="repeat" description="Lumazine-binding" evidence="10">
    <location>
        <begin position="97"/>
        <end position="193"/>
    </location>
</feature>
<evidence type="ECO:0000313" key="13">
    <source>
        <dbReference type="Proteomes" id="UP000050398"/>
    </source>
</evidence>
<feature type="domain" description="Lumazine-binding" evidence="11">
    <location>
        <begin position="1"/>
        <end position="96"/>
    </location>
</feature>
<evidence type="ECO:0000256" key="8">
    <source>
        <dbReference type="ARBA" id="ARBA00022737"/>
    </source>
</evidence>
<evidence type="ECO:0000256" key="4">
    <source>
        <dbReference type="ARBA" id="ARBA00012827"/>
    </source>
</evidence>
<dbReference type="NCBIfam" id="NF006767">
    <property type="entry name" value="PRK09289.1"/>
    <property type="match status" value="1"/>
</dbReference>
<dbReference type="eggNOG" id="COG0307">
    <property type="taxonomic scope" value="Bacteria"/>
</dbReference>
<keyword evidence="6" id="KW-0686">Riboflavin biosynthesis</keyword>
<accession>A0A0N8GGA1</accession>
<dbReference type="GO" id="GO:0004746">
    <property type="term" value="F:riboflavin synthase activity"/>
    <property type="evidence" value="ECO:0007669"/>
    <property type="project" value="UniProtKB-UniRule"/>
</dbReference>
<keyword evidence="8" id="KW-0677">Repeat</keyword>
<dbReference type="NCBIfam" id="NF009566">
    <property type="entry name" value="PRK13020.1"/>
    <property type="match status" value="1"/>
</dbReference>
<feature type="domain" description="Lumazine-binding" evidence="11">
    <location>
        <begin position="97"/>
        <end position="193"/>
    </location>
</feature>
<organism evidence="12 13">
    <name type="scientific">Rossellomorea vietnamensis</name>
    <dbReference type="NCBI Taxonomy" id="218284"/>
    <lineage>
        <taxon>Bacteria</taxon>
        <taxon>Bacillati</taxon>
        <taxon>Bacillota</taxon>
        <taxon>Bacilli</taxon>
        <taxon>Bacillales</taxon>
        <taxon>Bacillaceae</taxon>
        <taxon>Rossellomorea</taxon>
    </lineage>
</organism>
<feature type="repeat" description="Lumazine-binding" evidence="10">
    <location>
        <begin position="1"/>
        <end position="96"/>
    </location>
</feature>
<dbReference type="Proteomes" id="UP000050398">
    <property type="component" value="Unassembled WGS sequence"/>
</dbReference>
<comment type="pathway">
    <text evidence="3">Cofactor biosynthesis; riboflavin biosynthesis; riboflavin from 2-hydroxy-3-oxobutyl phosphate and 5-amino-6-(D-ribitylamino)uracil: step 2/2.</text>
</comment>
<comment type="caution">
    <text evidence="12">The sequence shown here is derived from an EMBL/GenBank/DDBJ whole genome shotgun (WGS) entry which is preliminary data.</text>
</comment>
<dbReference type="GO" id="GO:0009231">
    <property type="term" value="P:riboflavin biosynthetic process"/>
    <property type="evidence" value="ECO:0007669"/>
    <property type="project" value="UniProtKB-KW"/>
</dbReference>